<gene>
    <name evidence="2" type="ORF">PGTUg99_026977</name>
</gene>
<evidence type="ECO:0000313" key="3">
    <source>
        <dbReference type="Proteomes" id="UP000325313"/>
    </source>
</evidence>
<dbReference type="InterPro" id="IPR003495">
    <property type="entry name" value="CobW/HypB/UreG_nucleotide-bd"/>
</dbReference>
<evidence type="ECO:0000259" key="1">
    <source>
        <dbReference type="Pfam" id="PF02492"/>
    </source>
</evidence>
<dbReference type="GO" id="GO:0005737">
    <property type="term" value="C:cytoplasm"/>
    <property type="evidence" value="ECO:0007669"/>
    <property type="project" value="TreeGrafter"/>
</dbReference>
<reference evidence="2 3" key="1">
    <citation type="submission" date="2019-05" db="EMBL/GenBank/DDBJ databases">
        <title>Emergence of the Ug99 lineage of the wheat stem rust pathogen through somatic hybridization.</title>
        <authorList>
            <person name="Li F."/>
            <person name="Upadhyaya N.M."/>
            <person name="Sperschneider J."/>
            <person name="Matny O."/>
            <person name="Nguyen-Phuc H."/>
            <person name="Mago R."/>
            <person name="Raley C."/>
            <person name="Miller M.E."/>
            <person name="Silverstein K.A.T."/>
            <person name="Henningsen E."/>
            <person name="Hirsch C.D."/>
            <person name="Visser B."/>
            <person name="Pretorius Z.A."/>
            <person name="Steffenson B.J."/>
            <person name="Schwessinger B."/>
            <person name="Dodds P.N."/>
            <person name="Figueroa M."/>
        </authorList>
    </citation>
    <scope>NUCLEOTIDE SEQUENCE [LARGE SCALE GENOMIC DNA]</scope>
    <source>
        <strain evidence="2 3">Ug99</strain>
    </source>
</reference>
<sequence length="85" mass="9350">MADLQKVPVTILSGQLGSGKSTLLRRLLTNQNQLKIAIVMNEFAQTASIEGLLQHLSSLVIILDDERTKSFSLLEAREIDSVDRG</sequence>
<protein>
    <recommendedName>
        <fullName evidence="1">CobW/HypB/UreG nucleotide-binding domain-containing protein</fullName>
    </recommendedName>
</protein>
<dbReference type="PANTHER" id="PTHR13748:SF31">
    <property type="entry name" value="ZINC-REGULATED GTPASE METALLOPROTEIN ACTIVATOR 1A-RELATED"/>
    <property type="match status" value="1"/>
</dbReference>
<organism evidence="2 3">
    <name type="scientific">Puccinia graminis f. sp. tritici</name>
    <dbReference type="NCBI Taxonomy" id="56615"/>
    <lineage>
        <taxon>Eukaryota</taxon>
        <taxon>Fungi</taxon>
        <taxon>Dikarya</taxon>
        <taxon>Basidiomycota</taxon>
        <taxon>Pucciniomycotina</taxon>
        <taxon>Pucciniomycetes</taxon>
        <taxon>Pucciniales</taxon>
        <taxon>Pucciniaceae</taxon>
        <taxon>Puccinia</taxon>
    </lineage>
</organism>
<name>A0A5B0Q9C9_PUCGR</name>
<accession>A0A5B0Q9C9</accession>
<dbReference type="AlphaFoldDB" id="A0A5B0Q9C9"/>
<proteinExistence type="predicted"/>
<feature type="domain" description="CobW/HypB/UreG nucleotide-binding" evidence="1">
    <location>
        <begin position="8"/>
        <end position="50"/>
    </location>
</feature>
<comment type="caution">
    <text evidence="2">The sequence shown here is derived from an EMBL/GenBank/DDBJ whole genome shotgun (WGS) entry which is preliminary data.</text>
</comment>
<dbReference type="SUPFAM" id="SSF52540">
    <property type="entry name" value="P-loop containing nucleoside triphosphate hydrolases"/>
    <property type="match status" value="1"/>
</dbReference>
<dbReference type="InterPro" id="IPR027417">
    <property type="entry name" value="P-loop_NTPase"/>
</dbReference>
<dbReference type="InterPro" id="IPR051316">
    <property type="entry name" value="Zinc-reg_GTPase_activator"/>
</dbReference>
<evidence type="ECO:0000313" key="2">
    <source>
        <dbReference type="EMBL" id="KAA1109613.1"/>
    </source>
</evidence>
<dbReference type="Proteomes" id="UP000325313">
    <property type="component" value="Unassembled WGS sequence"/>
</dbReference>
<dbReference type="Pfam" id="PF02492">
    <property type="entry name" value="cobW"/>
    <property type="match status" value="1"/>
</dbReference>
<dbReference type="EMBL" id="VDEP01000304">
    <property type="protein sequence ID" value="KAA1109613.1"/>
    <property type="molecule type" value="Genomic_DNA"/>
</dbReference>
<dbReference type="PANTHER" id="PTHR13748">
    <property type="entry name" value="COBW-RELATED"/>
    <property type="match status" value="1"/>
</dbReference>
<dbReference type="Gene3D" id="3.40.50.300">
    <property type="entry name" value="P-loop containing nucleotide triphosphate hydrolases"/>
    <property type="match status" value="1"/>
</dbReference>